<feature type="compositionally biased region" description="Low complexity" evidence="1">
    <location>
        <begin position="294"/>
        <end position="307"/>
    </location>
</feature>
<accession>A0A383VR01</accession>
<name>A0A383VR01_TETOB</name>
<keyword evidence="3" id="KW-1185">Reference proteome</keyword>
<dbReference type="EMBL" id="FNXT01000783">
    <property type="protein sequence ID" value="SZX67279.1"/>
    <property type="molecule type" value="Genomic_DNA"/>
</dbReference>
<feature type="region of interest" description="Disordered" evidence="1">
    <location>
        <begin position="291"/>
        <end position="311"/>
    </location>
</feature>
<proteinExistence type="predicted"/>
<gene>
    <name evidence="2" type="ORF">BQ4739_LOCUS7690</name>
</gene>
<evidence type="ECO:0000256" key="1">
    <source>
        <dbReference type="SAM" id="MobiDB-lite"/>
    </source>
</evidence>
<dbReference type="Proteomes" id="UP000256970">
    <property type="component" value="Unassembled WGS sequence"/>
</dbReference>
<evidence type="ECO:0000313" key="3">
    <source>
        <dbReference type="Proteomes" id="UP000256970"/>
    </source>
</evidence>
<protein>
    <submittedName>
        <fullName evidence="2">Uncharacterized protein</fullName>
    </submittedName>
</protein>
<evidence type="ECO:0000313" key="2">
    <source>
        <dbReference type="EMBL" id="SZX67279.1"/>
    </source>
</evidence>
<reference evidence="2 3" key="1">
    <citation type="submission" date="2016-10" db="EMBL/GenBank/DDBJ databases">
        <authorList>
            <person name="Cai Z."/>
        </authorList>
    </citation>
    <scope>NUCLEOTIDE SEQUENCE [LARGE SCALE GENOMIC DNA]</scope>
</reference>
<sequence>MYQLQQVGEWAALLQQRQPGLPVAAWDTETAAEVAARAAAERAAVSAAAEAAAAAQLALPAVAQELEGSKGNATSVKHGADRDVGSWRVQLRHQDQFLVVHFKSRLEACCAADMGHLALYGPWASRLNLPAATYTPQQVAAWRQLLQAWRVSRAASDEPPAPAGCAVESAADAAIAAAAEVALNAAPAEAALYDGQQPPPYGSWVNRSSHRGWLALLKQTGDSKLPFKKRVQTGVQAACAVDLARLAMWGSTTEAAAALNLPASIYTQQQVAAMAAWLQLRAPGLQLAAFEPGSSSSSSSSSSSTTTAGPPAKLLKMVARGKQQARLQRAADAAVTEAAAATQAAAHISSSADGTPFDWNVVFSRGVHRVTLAAGGDTYARSSSSRLHAACAADLAQLALDRAAKTLPAESYTAQQVAVMRQLLQFERPTSFRQQRAAAPFWRRLLNCSLLRLQQELRQQLLQPQQPRQHQSK</sequence>
<organism evidence="2 3">
    <name type="scientific">Tetradesmus obliquus</name>
    <name type="common">Green alga</name>
    <name type="synonym">Acutodesmus obliquus</name>
    <dbReference type="NCBI Taxonomy" id="3088"/>
    <lineage>
        <taxon>Eukaryota</taxon>
        <taxon>Viridiplantae</taxon>
        <taxon>Chlorophyta</taxon>
        <taxon>core chlorophytes</taxon>
        <taxon>Chlorophyceae</taxon>
        <taxon>CS clade</taxon>
        <taxon>Sphaeropleales</taxon>
        <taxon>Scenedesmaceae</taxon>
        <taxon>Tetradesmus</taxon>
    </lineage>
</organism>
<dbReference type="AlphaFoldDB" id="A0A383VR01"/>
<dbReference type="STRING" id="3088.A0A383VR01"/>